<accession>A0A0C9ZVY6</accession>
<dbReference type="GO" id="GO:0005739">
    <property type="term" value="C:mitochondrion"/>
    <property type="evidence" value="ECO:0007669"/>
    <property type="project" value="TreeGrafter"/>
</dbReference>
<evidence type="ECO:0000256" key="2">
    <source>
        <dbReference type="ARBA" id="ARBA00022516"/>
    </source>
</evidence>
<reference evidence="11 12" key="1">
    <citation type="submission" date="2014-04" db="EMBL/GenBank/DDBJ databases">
        <authorList>
            <consortium name="DOE Joint Genome Institute"/>
            <person name="Kuo A."/>
            <person name="Kohler A."/>
            <person name="Costa M.D."/>
            <person name="Nagy L.G."/>
            <person name="Floudas D."/>
            <person name="Copeland A."/>
            <person name="Barry K.W."/>
            <person name="Cichocki N."/>
            <person name="Veneault-Fourrey C."/>
            <person name="LaButti K."/>
            <person name="Lindquist E.A."/>
            <person name="Lipzen A."/>
            <person name="Lundell T."/>
            <person name="Morin E."/>
            <person name="Murat C."/>
            <person name="Sun H."/>
            <person name="Tunlid A."/>
            <person name="Henrissat B."/>
            <person name="Grigoriev I.V."/>
            <person name="Hibbett D.S."/>
            <person name="Martin F."/>
            <person name="Nordberg H.P."/>
            <person name="Cantor M.N."/>
            <person name="Hua S.X."/>
        </authorList>
    </citation>
    <scope>NUCLEOTIDE SEQUENCE [LARGE SCALE GENOMIC DNA]</scope>
    <source>
        <strain evidence="11 12">441</strain>
    </source>
</reference>
<dbReference type="InterPro" id="IPR043130">
    <property type="entry name" value="CDP-OH_PTrfase_TM_dom"/>
</dbReference>
<dbReference type="InterPro" id="IPR000462">
    <property type="entry name" value="CDP-OH_P_trans"/>
</dbReference>
<keyword evidence="8" id="KW-0594">Phospholipid biosynthesis</keyword>
<evidence type="ECO:0000256" key="4">
    <source>
        <dbReference type="ARBA" id="ARBA00022692"/>
    </source>
</evidence>
<dbReference type="Gene3D" id="1.20.120.1760">
    <property type="match status" value="1"/>
</dbReference>
<organism evidence="11 12">
    <name type="scientific">Pisolithus microcarpus 441</name>
    <dbReference type="NCBI Taxonomy" id="765257"/>
    <lineage>
        <taxon>Eukaryota</taxon>
        <taxon>Fungi</taxon>
        <taxon>Dikarya</taxon>
        <taxon>Basidiomycota</taxon>
        <taxon>Agaricomycotina</taxon>
        <taxon>Agaricomycetes</taxon>
        <taxon>Agaricomycetidae</taxon>
        <taxon>Boletales</taxon>
        <taxon>Sclerodermatineae</taxon>
        <taxon>Pisolithaceae</taxon>
        <taxon>Pisolithus</taxon>
    </lineage>
</organism>
<dbReference type="GO" id="GO:0032049">
    <property type="term" value="P:cardiolipin biosynthetic process"/>
    <property type="evidence" value="ECO:0007669"/>
    <property type="project" value="TreeGrafter"/>
</dbReference>
<evidence type="ECO:0000256" key="10">
    <source>
        <dbReference type="RuleBase" id="RU003750"/>
    </source>
</evidence>
<dbReference type="InterPro" id="IPR050324">
    <property type="entry name" value="CDP-alcohol_PTase-I"/>
</dbReference>
<dbReference type="GO" id="GO:0016020">
    <property type="term" value="C:membrane"/>
    <property type="evidence" value="ECO:0007669"/>
    <property type="project" value="UniProtKB-SubCell"/>
</dbReference>
<keyword evidence="3 10" id="KW-0808">Transferase</keyword>
<evidence type="ECO:0000256" key="5">
    <source>
        <dbReference type="ARBA" id="ARBA00022989"/>
    </source>
</evidence>
<evidence type="ECO:0000256" key="1">
    <source>
        <dbReference type="ARBA" id="ARBA00004141"/>
    </source>
</evidence>
<dbReference type="PROSITE" id="PS00379">
    <property type="entry name" value="CDP_ALCOHOL_P_TRANSF"/>
    <property type="match status" value="1"/>
</dbReference>
<gene>
    <name evidence="11" type="ORF">PISMIDRAFT_99913</name>
</gene>
<name>A0A0C9ZVY6_9AGAM</name>
<dbReference type="GO" id="GO:0043337">
    <property type="term" value="F:cardiolipin synthase (CMP-forming)"/>
    <property type="evidence" value="ECO:0007669"/>
    <property type="project" value="TreeGrafter"/>
</dbReference>
<dbReference type="PANTHER" id="PTHR14269:SF60">
    <property type="entry name" value="CARDIOLIPIN SYNTHASE (CMP-FORMING)"/>
    <property type="match status" value="1"/>
</dbReference>
<dbReference type="AlphaFoldDB" id="A0A0C9ZVY6"/>
<evidence type="ECO:0000313" key="12">
    <source>
        <dbReference type="Proteomes" id="UP000054018"/>
    </source>
</evidence>
<dbReference type="Pfam" id="PF01066">
    <property type="entry name" value="CDP-OH_P_transf"/>
    <property type="match status" value="1"/>
</dbReference>
<dbReference type="STRING" id="765257.A0A0C9ZVY6"/>
<evidence type="ECO:0000256" key="8">
    <source>
        <dbReference type="ARBA" id="ARBA00023209"/>
    </source>
</evidence>
<dbReference type="Proteomes" id="UP000054018">
    <property type="component" value="Unassembled WGS sequence"/>
</dbReference>
<dbReference type="InterPro" id="IPR048254">
    <property type="entry name" value="CDP_ALCOHOL_P_TRANSF_CS"/>
</dbReference>
<keyword evidence="2" id="KW-0444">Lipid biosynthesis</keyword>
<keyword evidence="4" id="KW-0812">Transmembrane</keyword>
<keyword evidence="7" id="KW-0472">Membrane</keyword>
<evidence type="ECO:0000256" key="7">
    <source>
        <dbReference type="ARBA" id="ARBA00023136"/>
    </source>
</evidence>
<sequence>MSSTLPIRNVVLSPRFRLSSCIHPFKHCHAPASLPRLGVPSFWSISRRSFKTSICIRSPCLPPDKSTNKLGDNSGRDKVSHENVTLREDIYTVPNLLTVSRILACPVLGWSILQDNFYLATGLLVYAGLSDLVDGFLARRFDMRSVLGTILDPAADKTLMTTLTVTLTIKGLLPVSLAAIIIGRDVLLSLSAFYIRYTSLPPPKTFARYWNFSIPSAEVRPTAISKFNTAAQLALMFATTVAPIAPAYLSAHLPGMQLLVAGTTIWSGLSYVFSKDAVRILSETRKRQ</sequence>
<dbReference type="PANTHER" id="PTHR14269">
    <property type="entry name" value="CDP-DIACYLGLYCEROL--GLYCEROL-3-PHOSPHATE 3-PHOSPHATIDYLTRANSFERASE-RELATED"/>
    <property type="match status" value="1"/>
</dbReference>
<keyword evidence="5" id="KW-1133">Transmembrane helix</keyword>
<evidence type="ECO:0000313" key="11">
    <source>
        <dbReference type="EMBL" id="KIK23833.1"/>
    </source>
</evidence>
<keyword evidence="12" id="KW-1185">Reference proteome</keyword>
<evidence type="ECO:0000256" key="3">
    <source>
        <dbReference type="ARBA" id="ARBA00022679"/>
    </source>
</evidence>
<comment type="similarity">
    <text evidence="10">Belongs to the CDP-alcohol phosphatidyltransferase class-I family.</text>
</comment>
<evidence type="ECO:0000256" key="9">
    <source>
        <dbReference type="ARBA" id="ARBA00023264"/>
    </source>
</evidence>
<proteinExistence type="inferred from homology"/>
<comment type="subcellular location">
    <subcellularLocation>
        <location evidence="1">Membrane</location>
        <topology evidence="1">Multi-pass membrane protein</topology>
    </subcellularLocation>
</comment>
<dbReference type="OrthoDB" id="10020554at2759"/>
<reference evidence="12" key="2">
    <citation type="submission" date="2015-01" db="EMBL/GenBank/DDBJ databases">
        <title>Evolutionary Origins and Diversification of the Mycorrhizal Mutualists.</title>
        <authorList>
            <consortium name="DOE Joint Genome Institute"/>
            <consortium name="Mycorrhizal Genomics Consortium"/>
            <person name="Kohler A."/>
            <person name="Kuo A."/>
            <person name="Nagy L.G."/>
            <person name="Floudas D."/>
            <person name="Copeland A."/>
            <person name="Barry K.W."/>
            <person name="Cichocki N."/>
            <person name="Veneault-Fourrey C."/>
            <person name="LaButti K."/>
            <person name="Lindquist E.A."/>
            <person name="Lipzen A."/>
            <person name="Lundell T."/>
            <person name="Morin E."/>
            <person name="Murat C."/>
            <person name="Riley R."/>
            <person name="Ohm R."/>
            <person name="Sun H."/>
            <person name="Tunlid A."/>
            <person name="Henrissat B."/>
            <person name="Grigoriev I.V."/>
            <person name="Hibbett D.S."/>
            <person name="Martin F."/>
        </authorList>
    </citation>
    <scope>NUCLEOTIDE SEQUENCE [LARGE SCALE GENOMIC DNA]</scope>
    <source>
        <strain evidence="12">441</strain>
    </source>
</reference>
<dbReference type="EMBL" id="KN833722">
    <property type="protein sequence ID" value="KIK23833.1"/>
    <property type="molecule type" value="Genomic_DNA"/>
</dbReference>
<evidence type="ECO:0000256" key="6">
    <source>
        <dbReference type="ARBA" id="ARBA00023098"/>
    </source>
</evidence>
<protein>
    <recommendedName>
        <fullName evidence="13">CDP-diacylglycerol--glycerol-3-phosphate 3-phosphatidyltransferase</fullName>
    </recommendedName>
</protein>
<keyword evidence="6" id="KW-0443">Lipid metabolism</keyword>
<evidence type="ECO:0008006" key="13">
    <source>
        <dbReference type="Google" id="ProtNLM"/>
    </source>
</evidence>
<dbReference type="HOGENOM" id="CLU_051314_0_2_1"/>
<keyword evidence="9" id="KW-1208">Phospholipid metabolism</keyword>